<dbReference type="GeneID" id="36555377"/>
<keyword evidence="3" id="KW-1185">Reference proteome</keyword>
<dbReference type="RefSeq" id="XP_024704134.1">
    <property type="nucleotide sequence ID" value="XM_024847678.1"/>
</dbReference>
<feature type="compositionally biased region" description="Low complexity" evidence="1">
    <location>
        <begin position="404"/>
        <end position="414"/>
    </location>
</feature>
<evidence type="ECO:0000313" key="2">
    <source>
        <dbReference type="EMBL" id="PLB48832.1"/>
    </source>
</evidence>
<comment type="caution">
    <text evidence="2">The sequence shown here is derived from an EMBL/GenBank/DDBJ whole genome shotgun (WGS) entry which is preliminary data.</text>
</comment>
<proteinExistence type="predicted"/>
<reference evidence="2 3" key="1">
    <citation type="submission" date="2016-12" db="EMBL/GenBank/DDBJ databases">
        <title>The genomes of Aspergillus section Nigri reveals drivers in fungal speciation.</title>
        <authorList>
            <consortium name="DOE Joint Genome Institute"/>
            <person name="Vesth T.C."/>
            <person name="Nybo J."/>
            <person name="Theobald S."/>
            <person name="Brandl J."/>
            <person name="Frisvad J.C."/>
            <person name="Nielsen K.F."/>
            <person name="Lyhne E.K."/>
            <person name="Kogle M.E."/>
            <person name="Kuo A."/>
            <person name="Riley R."/>
            <person name="Clum A."/>
            <person name="Nolan M."/>
            <person name="Lipzen A."/>
            <person name="Salamov A."/>
            <person name="Henrissat B."/>
            <person name="Wiebenga A."/>
            <person name="De Vries R.P."/>
            <person name="Grigoriev I.V."/>
            <person name="Mortensen U.H."/>
            <person name="Andersen M.R."/>
            <person name="Baker S.E."/>
        </authorList>
    </citation>
    <scope>NUCLEOTIDE SEQUENCE [LARGE SCALE GENOMIC DNA]</scope>
    <source>
        <strain evidence="2 3">IBT 23096</strain>
    </source>
</reference>
<dbReference type="OrthoDB" id="4179406at2759"/>
<feature type="region of interest" description="Disordered" evidence="1">
    <location>
        <begin position="1"/>
        <end position="75"/>
    </location>
</feature>
<accession>A0A2I2G7H7</accession>
<feature type="region of interest" description="Disordered" evidence="1">
    <location>
        <begin position="400"/>
        <end position="432"/>
    </location>
</feature>
<evidence type="ECO:0000313" key="3">
    <source>
        <dbReference type="Proteomes" id="UP000234275"/>
    </source>
</evidence>
<feature type="compositionally biased region" description="Basic and acidic residues" evidence="1">
    <location>
        <begin position="37"/>
        <end position="57"/>
    </location>
</feature>
<dbReference type="AlphaFoldDB" id="A0A2I2G7H7"/>
<evidence type="ECO:0000256" key="1">
    <source>
        <dbReference type="SAM" id="MobiDB-lite"/>
    </source>
</evidence>
<sequence length="485" mass="52404">MSTNSSILGDSWVVEAAASPSPKKHPHPTNSQPSRATTDHTKKVPSPRETRASDHDSASVATASASGSFSGPELIMPSIYETPVDGSWVAPNVRSRQKHGQQGQRRRHQHQPPGTSPKDQKSPSHRDGARNQASEADQPRDPHHDKDPTKSAPSLLTRLEPSLRTLLNALLLASITHLLILPELITQHQSFFCTIPVLSSLYPTSCTAPSPFTVPSPQHLTTSPARTHEQKLALHATSLERLFTSTLTTLSPLPPLLKQSDARLRALHSDLSSAFPGSRNELALEFSGLWESWRSGSRKFDSLRADLRSAVDNLIATSISSSASSADGDGGHASNEKARGGNQEKAQARAAQISSAQLSRRAAYLDQLTSRMQGKAEALSTDLATVEDHLESIERIIMREHHPSSSSSSSHSTSDTIEKTEGEREGGGGWLSQVLGLGGARQERRTLGRSEREALVVAATGHRAVAEAVRNLSQRLEAVQRRKIA</sequence>
<dbReference type="EMBL" id="MSFO01000004">
    <property type="protein sequence ID" value="PLB48832.1"/>
    <property type="molecule type" value="Genomic_DNA"/>
</dbReference>
<feature type="compositionally biased region" description="Basic and acidic residues" evidence="1">
    <location>
        <begin position="118"/>
        <end position="129"/>
    </location>
</feature>
<feature type="compositionally biased region" description="Low complexity" evidence="1">
    <location>
        <begin position="58"/>
        <end position="70"/>
    </location>
</feature>
<dbReference type="STRING" id="1392250.A0A2I2G7H7"/>
<name>A0A2I2G7H7_9EURO</name>
<gene>
    <name evidence="2" type="ORF">P170DRAFT_425840</name>
</gene>
<dbReference type="VEuPathDB" id="FungiDB:P170DRAFT_425840"/>
<dbReference type="Proteomes" id="UP000234275">
    <property type="component" value="Unassembled WGS sequence"/>
</dbReference>
<feature type="region of interest" description="Disordered" evidence="1">
    <location>
        <begin position="321"/>
        <end position="353"/>
    </location>
</feature>
<feature type="compositionally biased region" description="Basic and acidic residues" evidence="1">
    <location>
        <begin position="137"/>
        <end position="149"/>
    </location>
</feature>
<feature type="compositionally biased region" description="Basic and acidic residues" evidence="1">
    <location>
        <begin position="416"/>
        <end position="426"/>
    </location>
</feature>
<protein>
    <submittedName>
        <fullName evidence="2">Uncharacterized protein</fullName>
    </submittedName>
</protein>
<organism evidence="2 3">
    <name type="scientific">Aspergillus steynii IBT 23096</name>
    <dbReference type="NCBI Taxonomy" id="1392250"/>
    <lineage>
        <taxon>Eukaryota</taxon>
        <taxon>Fungi</taxon>
        <taxon>Dikarya</taxon>
        <taxon>Ascomycota</taxon>
        <taxon>Pezizomycotina</taxon>
        <taxon>Eurotiomycetes</taxon>
        <taxon>Eurotiomycetidae</taxon>
        <taxon>Eurotiales</taxon>
        <taxon>Aspergillaceae</taxon>
        <taxon>Aspergillus</taxon>
        <taxon>Aspergillus subgen. Circumdati</taxon>
    </lineage>
</organism>
<feature type="compositionally biased region" description="Basic residues" evidence="1">
    <location>
        <begin position="95"/>
        <end position="110"/>
    </location>
</feature>
<feature type="region of interest" description="Disordered" evidence="1">
    <location>
        <begin position="93"/>
        <end position="155"/>
    </location>
</feature>